<organism evidence="1 2">
    <name type="scientific">Synaphobranchus kaupii</name>
    <name type="common">Kaup's arrowtooth eel</name>
    <dbReference type="NCBI Taxonomy" id="118154"/>
    <lineage>
        <taxon>Eukaryota</taxon>
        <taxon>Metazoa</taxon>
        <taxon>Chordata</taxon>
        <taxon>Craniata</taxon>
        <taxon>Vertebrata</taxon>
        <taxon>Euteleostomi</taxon>
        <taxon>Actinopterygii</taxon>
        <taxon>Neopterygii</taxon>
        <taxon>Teleostei</taxon>
        <taxon>Anguilliformes</taxon>
        <taxon>Synaphobranchidae</taxon>
        <taxon>Synaphobranchus</taxon>
    </lineage>
</organism>
<comment type="caution">
    <text evidence="1">The sequence shown here is derived from an EMBL/GenBank/DDBJ whole genome shotgun (WGS) entry which is preliminary data.</text>
</comment>
<protein>
    <submittedName>
        <fullName evidence="1">Uncharacterized protein</fullName>
    </submittedName>
</protein>
<proteinExistence type="predicted"/>
<evidence type="ECO:0000313" key="1">
    <source>
        <dbReference type="EMBL" id="KAJ8368577.1"/>
    </source>
</evidence>
<evidence type="ECO:0000313" key="2">
    <source>
        <dbReference type="Proteomes" id="UP001152622"/>
    </source>
</evidence>
<reference evidence="1" key="1">
    <citation type="journal article" date="2023" name="Science">
        <title>Genome structures resolve the early diversification of teleost fishes.</title>
        <authorList>
            <person name="Parey E."/>
            <person name="Louis A."/>
            <person name="Montfort J."/>
            <person name="Bouchez O."/>
            <person name="Roques C."/>
            <person name="Iampietro C."/>
            <person name="Lluch J."/>
            <person name="Castinel A."/>
            <person name="Donnadieu C."/>
            <person name="Desvignes T."/>
            <person name="Floi Bucao C."/>
            <person name="Jouanno E."/>
            <person name="Wen M."/>
            <person name="Mejri S."/>
            <person name="Dirks R."/>
            <person name="Jansen H."/>
            <person name="Henkel C."/>
            <person name="Chen W.J."/>
            <person name="Zahm M."/>
            <person name="Cabau C."/>
            <person name="Klopp C."/>
            <person name="Thompson A.W."/>
            <person name="Robinson-Rechavi M."/>
            <person name="Braasch I."/>
            <person name="Lecointre G."/>
            <person name="Bobe J."/>
            <person name="Postlethwait J.H."/>
            <person name="Berthelot C."/>
            <person name="Roest Crollius H."/>
            <person name="Guiguen Y."/>
        </authorList>
    </citation>
    <scope>NUCLEOTIDE SEQUENCE</scope>
    <source>
        <strain evidence="1">WJC10195</strain>
    </source>
</reference>
<keyword evidence="2" id="KW-1185">Reference proteome</keyword>
<dbReference type="AlphaFoldDB" id="A0A9Q1FVX7"/>
<sequence>MRRLTVGAVEKSSPDKIPWAWHFGAVGVRDVSCHEENKTVISGAAVLLLVAGCSPQIDASASRTTANGVYH</sequence>
<dbReference type="EMBL" id="JAINUF010000003">
    <property type="protein sequence ID" value="KAJ8368577.1"/>
    <property type="molecule type" value="Genomic_DNA"/>
</dbReference>
<gene>
    <name evidence="1" type="ORF">SKAU_G00086050</name>
</gene>
<dbReference type="Proteomes" id="UP001152622">
    <property type="component" value="Chromosome 3"/>
</dbReference>
<accession>A0A9Q1FVX7</accession>
<name>A0A9Q1FVX7_SYNKA</name>